<comment type="caution">
    <text evidence="2">The sequence shown here is derived from an EMBL/GenBank/DDBJ whole genome shotgun (WGS) entry which is preliminary data.</text>
</comment>
<evidence type="ECO:0000313" key="2">
    <source>
        <dbReference type="EMBL" id="GAX73816.1"/>
    </source>
</evidence>
<dbReference type="OrthoDB" id="2012412at2759"/>
<dbReference type="InterPro" id="IPR011722">
    <property type="entry name" value="Hemimethylated_DNA-bd_dom"/>
</dbReference>
<dbReference type="PANTHER" id="PTHR31350:SF27">
    <property type="entry name" value="HEMIMETHYLATED DNA-BINDING DOMAIN-CONTAINING PROTEIN"/>
    <property type="match status" value="1"/>
</dbReference>
<protein>
    <recommendedName>
        <fullName evidence="1">Hemimethylated DNA-binding domain-containing protein</fullName>
    </recommendedName>
</protein>
<dbReference type="InterPro" id="IPR032698">
    <property type="entry name" value="SirB1_N"/>
</dbReference>
<dbReference type="Gene3D" id="2.30.30.390">
    <property type="entry name" value="Hemimethylated DNA-binding domain"/>
    <property type="match status" value="1"/>
</dbReference>
<proteinExistence type="predicted"/>
<dbReference type="EMBL" id="BEGY01000005">
    <property type="protein sequence ID" value="GAX73816.1"/>
    <property type="molecule type" value="Genomic_DNA"/>
</dbReference>
<dbReference type="AlphaFoldDB" id="A0A250WSU5"/>
<sequence>MALSILSVQDLCSVACTCSHLRGLSVEQWQRRAFERWQSGWSSSKWKLLHEKGQHLALFSERHKIDRAAAQAVQDLSWPLRKDQSLQKLCQLDRDCLDYLIKHIDKHRCGNVPAMGISSEGRSPSPSDDEGTEGHQLGSAYWCWYALTQCQISLAVSDLSVIRHRPQQEHSRAIEHAALVLAQVHYPASCIEEIVDYLDLLGEELKLRLKEAGLNCGYVGRKELEVLNQLLFGEEAPPGIPCRLRPSPTADSSTLHYESSISNNTFYARLSQQVEIYPEDRVKGCWRCTLDDVEMTHDRPYDAHGKLKLPRIPPPGFGLGVKGNREDYQNPRNSLLPNVLCTRSGIPLSLAVLHMAVGRRAGLPMQLINMPMQVISKMRSGMTQYALHTSSGHEDIPLSTTDRGDMIEVEECKEEEEEEKKEEEEEDLYIDVYGGGTIMNKSELKSFMTDNLGLPSELPLEIMSPTSACQRMCANLAGIYSGRQDMEHLWMVLELLTAVNPRAKDFLGHKHRCALALRDFEGALKAVEQLEEIFISETGTDRRAYIADQFMALRVKISEQHLDYQRSCLRVATPAPPNVLYRVGQVIRHRRYRYRGVIFDWDPACQADEQWILRMGVDALDEGRNQPFYRVLVDLRDRPFQNTYVAQCNIEIFESDTSSEDGIMHPELGRYFDSFSSDRYHMNACLQARFC</sequence>
<dbReference type="SMART" id="SM00992">
    <property type="entry name" value="YccV-like"/>
    <property type="match status" value="1"/>
</dbReference>
<organism evidence="2 3">
    <name type="scientific">Chlamydomonas eustigma</name>
    <dbReference type="NCBI Taxonomy" id="1157962"/>
    <lineage>
        <taxon>Eukaryota</taxon>
        <taxon>Viridiplantae</taxon>
        <taxon>Chlorophyta</taxon>
        <taxon>core chlorophytes</taxon>
        <taxon>Chlorophyceae</taxon>
        <taxon>CS clade</taxon>
        <taxon>Chlamydomonadales</taxon>
        <taxon>Chlamydomonadaceae</taxon>
        <taxon>Chlamydomonas</taxon>
    </lineage>
</organism>
<dbReference type="GO" id="GO:0003677">
    <property type="term" value="F:DNA binding"/>
    <property type="evidence" value="ECO:0007669"/>
    <property type="project" value="InterPro"/>
</dbReference>
<dbReference type="Pfam" id="PF13369">
    <property type="entry name" value="Transglut_core2"/>
    <property type="match status" value="1"/>
</dbReference>
<evidence type="ECO:0000313" key="3">
    <source>
        <dbReference type="Proteomes" id="UP000232323"/>
    </source>
</evidence>
<dbReference type="Pfam" id="PF08755">
    <property type="entry name" value="YccV-like"/>
    <property type="match status" value="1"/>
</dbReference>
<dbReference type="Proteomes" id="UP000232323">
    <property type="component" value="Unassembled WGS sequence"/>
</dbReference>
<dbReference type="SUPFAM" id="SSF141255">
    <property type="entry name" value="YccV-like"/>
    <property type="match status" value="1"/>
</dbReference>
<keyword evidence="3" id="KW-1185">Reference proteome</keyword>
<evidence type="ECO:0000259" key="1">
    <source>
        <dbReference type="SMART" id="SM00992"/>
    </source>
</evidence>
<dbReference type="PANTHER" id="PTHR31350">
    <property type="entry name" value="SI:DKEY-261L7.2"/>
    <property type="match status" value="1"/>
</dbReference>
<accession>A0A250WSU5</accession>
<feature type="domain" description="Hemimethylated DNA-binding" evidence="1">
    <location>
        <begin position="578"/>
        <end position="683"/>
    </location>
</feature>
<dbReference type="NCBIfam" id="TIGR02097">
    <property type="entry name" value="yccV"/>
    <property type="match status" value="1"/>
</dbReference>
<name>A0A250WSU5_9CHLO</name>
<gene>
    <name evidence="2" type="ORF">CEUSTIGMA_g1267.t1</name>
</gene>
<dbReference type="STRING" id="1157962.A0A250WSU5"/>
<reference evidence="2 3" key="1">
    <citation type="submission" date="2017-08" db="EMBL/GenBank/DDBJ databases">
        <title>Acidophilic green algal genome provides insights into adaptation to an acidic environment.</title>
        <authorList>
            <person name="Hirooka S."/>
            <person name="Hirose Y."/>
            <person name="Kanesaki Y."/>
            <person name="Higuchi S."/>
            <person name="Fujiwara T."/>
            <person name="Onuma R."/>
            <person name="Era A."/>
            <person name="Ohbayashi R."/>
            <person name="Uzuka A."/>
            <person name="Nozaki H."/>
            <person name="Yoshikawa H."/>
            <person name="Miyagishima S.Y."/>
        </authorList>
    </citation>
    <scope>NUCLEOTIDE SEQUENCE [LARGE SCALE GENOMIC DNA]</scope>
    <source>
        <strain evidence="2 3">NIES-2499</strain>
    </source>
</reference>
<dbReference type="InterPro" id="IPR036623">
    <property type="entry name" value="Hemimethylated_DNA-bd_sf"/>
</dbReference>